<organism evidence="9 10">
    <name type="scientific">Ridgeia piscesae</name>
    <name type="common">Tubeworm</name>
    <dbReference type="NCBI Taxonomy" id="27915"/>
    <lineage>
        <taxon>Eukaryota</taxon>
        <taxon>Metazoa</taxon>
        <taxon>Spiralia</taxon>
        <taxon>Lophotrochozoa</taxon>
        <taxon>Annelida</taxon>
        <taxon>Polychaeta</taxon>
        <taxon>Sedentaria</taxon>
        <taxon>Canalipalpata</taxon>
        <taxon>Sabellida</taxon>
        <taxon>Siboglinidae</taxon>
        <taxon>Ridgeia</taxon>
    </lineage>
</organism>
<dbReference type="GO" id="GO:0016567">
    <property type="term" value="P:protein ubiquitination"/>
    <property type="evidence" value="ECO:0007669"/>
    <property type="project" value="TreeGrafter"/>
</dbReference>
<dbReference type="GO" id="GO:0061630">
    <property type="term" value="F:ubiquitin protein ligase activity"/>
    <property type="evidence" value="ECO:0007669"/>
    <property type="project" value="UniProtKB-EC"/>
</dbReference>
<accession>A0AAD9UE68</accession>
<evidence type="ECO:0000259" key="8">
    <source>
        <dbReference type="PROSITE" id="PS50237"/>
    </source>
</evidence>
<feature type="active site" description="Glycyl thioester intermediate" evidence="6">
    <location>
        <position position="679"/>
    </location>
</feature>
<dbReference type="Gene3D" id="3.90.1750.10">
    <property type="entry name" value="Hect, E3 ligase catalytic domains"/>
    <property type="match status" value="1"/>
</dbReference>
<dbReference type="SUPFAM" id="SSF56204">
    <property type="entry name" value="Hect, E3 ligase catalytic domain"/>
    <property type="match status" value="1"/>
</dbReference>
<name>A0AAD9UE68_RIDPI</name>
<keyword evidence="10" id="KW-1185">Reference proteome</keyword>
<evidence type="ECO:0000313" key="9">
    <source>
        <dbReference type="EMBL" id="KAK2186152.1"/>
    </source>
</evidence>
<feature type="domain" description="HECT" evidence="8">
    <location>
        <begin position="379"/>
        <end position="712"/>
    </location>
</feature>
<dbReference type="Pfam" id="PF00632">
    <property type="entry name" value="HECT"/>
    <property type="match status" value="1"/>
</dbReference>
<dbReference type="Gene3D" id="3.30.2160.10">
    <property type="entry name" value="Hect, E3 ligase catalytic domain"/>
    <property type="match status" value="1"/>
</dbReference>
<evidence type="ECO:0000256" key="2">
    <source>
        <dbReference type="ARBA" id="ARBA00004906"/>
    </source>
</evidence>
<evidence type="ECO:0000256" key="6">
    <source>
        <dbReference type="PROSITE-ProRule" id="PRU00104"/>
    </source>
</evidence>
<evidence type="ECO:0000256" key="3">
    <source>
        <dbReference type="ARBA" id="ARBA00012485"/>
    </source>
</evidence>
<dbReference type="EMBL" id="JAODUO010000211">
    <property type="protein sequence ID" value="KAK2186152.1"/>
    <property type="molecule type" value="Genomic_DNA"/>
</dbReference>
<dbReference type="AlphaFoldDB" id="A0AAD9UE68"/>
<dbReference type="PROSITE" id="PS50237">
    <property type="entry name" value="HECT"/>
    <property type="match status" value="1"/>
</dbReference>
<evidence type="ECO:0000256" key="5">
    <source>
        <dbReference type="ARBA" id="ARBA00022786"/>
    </source>
</evidence>
<evidence type="ECO:0000256" key="1">
    <source>
        <dbReference type="ARBA" id="ARBA00000885"/>
    </source>
</evidence>
<comment type="pathway">
    <text evidence="2">Protein modification; protein ubiquitination.</text>
</comment>
<gene>
    <name evidence="9" type="ORF">NP493_212g04010</name>
</gene>
<proteinExistence type="predicted"/>
<evidence type="ECO:0000256" key="7">
    <source>
        <dbReference type="SAM" id="MobiDB-lite"/>
    </source>
</evidence>
<dbReference type="GO" id="GO:0005737">
    <property type="term" value="C:cytoplasm"/>
    <property type="evidence" value="ECO:0007669"/>
    <property type="project" value="TreeGrafter"/>
</dbReference>
<comment type="catalytic activity">
    <reaction evidence="1">
        <text>S-ubiquitinyl-[E2 ubiquitin-conjugating enzyme]-L-cysteine + [acceptor protein]-L-lysine = [E2 ubiquitin-conjugating enzyme]-L-cysteine + N(6)-ubiquitinyl-[acceptor protein]-L-lysine.</text>
        <dbReference type="EC" id="2.3.2.26"/>
    </reaction>
</comment>
<protein>
    <recommendedName>
        <fullName evidence="3">HECT-type E3 ubiquitin transferase</fullName>
        <ecNumber evidence="3">2.3.2.26</ecNumber>
    </recommendedName>
</protein>
<dbReference type="InterPro" id="IPR035983">
    <property type="entry name" value="Hect_E3_ubiquitin_ligase"/>
</dbReference>
<feature type="region of interest" description="Disordered" evidence="7">
    <location>
        <begin position="1"/>
        <end position="59"/>
    </location>
</feature>
<sequence length="712" mass="80669">MTSRPRPVTSTQRLVSARLRPMSSKQRPRPGSTSPRERPMTSRPRQMTVSLEPMSPEPQPLISRAIPTFSVTELMGGHFLLRCRTVQVGIFETRVQCPVCNERLRSVSTTHSALQAARVIVMPGRISCETSYLEEVHDIRADSLPVHFKVRLLDKFGNSIPARYLKELPKISWSQRCNRDQGIPCDVTVHHSDDNTLHASSTAAVTIAGEYVVTLDGKQIGDMITVRPGPPCASRCRVLGNTSINTTNRTTVVRIQLRDRFNNLVPPSKQMKTDLEVTVERDGVGHYAKPTVEAVNNCLTCSFVFDHSSSYTLKFSYKKKPLGGNHVTVQVETTLFTDRLHTFYRQLDRIREDDYCSITVRRECVVDDTLPFLREWMADGEALRSRPYVKFTNENGIDVGGPLRDWFRLFSNEVLNPDKGYFNETGDGCSRFSELVVDDQKQMHETIELTGCMFAKAVFEKETIDGRLAESVLKFINNDPVTLVSLQTENPEYYKSVKSILEINDEEAFEGMELTFVRPKQEFGTSVDVPLVKGGESRHVTVSNKDEYAQLWAENVLRDSIRPQLEAFKTGFTKVIPTKYLQPFSAKDLQVILSGTKEVDLNLLRLRTDYRGCMSTTDVIQWLWSILDQFDQIRQSDFLQFVTGSRQIPVQAKYSRTWKICVDIDGGSSGERLPTASTCFNQLHLPQYKTRAQMDEKLSIAISAGKEGVLLY</sequence>
<dbReference type="Proteomes" id="UP001209878">
    <property type="component" value="Unassembled WGS sequence"/>
</dbReference>
<reference evidence="9" key="1">
    <citation type="journal article" date="2023" name="Mol. Biol. Evol.">
        <title>Third-Generation Sequencing Reveals the Adaptive Role of the Epigenome in Three Deep-Sea Polychaetes.</title>
        <authorList>
            <person name="Perez M."/>
            <person name="Aroh O."/>
            <person name="Sun Y."/>
            <person name="Lan Y."/>
            <person name="Juniper S.K."/>
            <person name="Young C.R."/>
            <person name="Angers B."/>
            <person name="Qian P.Y."/>
        </authorList>
    </citation>
    <scope>NUCLEOTIDE SEQUENCE</scope>
    <source>
        <strain evidence="9">R07B-5</strain>
    </source>
</reference>
<evidence type="ECO:0000256" key="4">
    <source>
        <dbReference type="ARBA" id="ARBA00022679"/>
    </source>
</evidence>
<dbReference type="InterPro" id="IPR000569">
    <property type="entry name" value="HECT_dom"/>
</dbReference>
<keyword evidence="4" id="KW-0808">Transferase</keyword>
<dbReference type="InterPro" id="IPR050409">
    <property type="entry name" value="E3_ubiq-protein_ligase"/>
</dbReference>
<dbReference type="PANTHER" id="PTHR11254:SF440">
    <property type="entry name" value="E3 UBIQUITIN-PROTEIN LIGASE NEDD-4"/>
    <property type="match status" value="1"/>
</dbReference>
<feature type="compositionally biased region" description="Polar residues" evidence="7">
    <location>
        <begin position="1"/>
        <end position="14"/>
    </location>
</feature>
<keyword evidence="5 6" id="KW-0833">Ubl conjugation pathway</keyword>
<dbReference type="SMART" id="SM00119">
    <property type="entry name" value="HECTc"/>
    <property type="match status" value="1"/>
</dbReference>
<comment type="caution">
    <text evidence="9">The sequence shown here is derived from an EMBL/GenBank/DDBJ whole genome shotgun (WGS) entry which is preliminary data.</text>
</comment>
<dbReference type="GO" id="GO:0006511">
    <property type="term" value="P:ubiquitin-dependent protein catabolic process"/>
    <property type="evidence" value="ECO:0007669"/>
    <property type="project" value="TreeGrafter"/>
</dbReference>
<evidence type="ECO:0000313" key="10">
    <source>
        <dbReference type="Proteomes" id="UP001209878"/>
    </source>
</evidence>
<dbReference type="Gene3D" id="3.30.2410.10">
    <property type="entry name" value="Hect, E3 ligase catalytic domain"/>
    <property type="match status" value="1"/>
</dbReference>
<dbReference type="PANTHER" id="PTHR11254">
    <property type="entry name" value="HECT DOMAIN UBIQUITIN-PROTEIN LIGASE"/>
    <property type="match status" value="1"/>
</dbReference>
<dbReference type="EC" id="2.3.2.26" evidence="3"/>